<evidence type="ECO:0000256" key="7">
    <source>
        <dbReference type="ARBA" id="ARBA00023136"/>
    </source>
</evidence>
<proteinExistence type="inferred from homology"/>
<feature type="transmembrane region" description="Helical" evidence="9">
    <location>
        <begin position="247"/>
        <end position="267"/>
    </location>
</feature>
<evidence type="ECO:0000313" key="11">
    <source>
        <dbReference type="Proteomes" id="UP000823674"/>
    </source>
</evidence>
<dbReference type="InterPro" id="IPR051107">
    <property type="entry name" value="Auxin_Efflux_Carrier"/>
</dbReference>
<comment type="caution">
    <text evidence="10">The sequence shown here is derived from an EMBL/GenBank/DDBJ whole genome shotgun (WGS) entry which is preliminary data.</text>
</comment>
<keyword evidence="4 9" id="KW-0813">Transport</keyword>
<comment type="similarity">
    <text evidence="3">Belongs to the eukaryotic mitochondrial porin (TC 1.B.8.1) family.</text>
</comment>
<feature type="transmembrane region" description="Helical" evidence="9">
    <location>
        <begin position="76"/>
        <end position="93"/>
    </location>
</feature>
<evidence type="ECO:0000256" key="4">
    <source>
        <dbReference type="ARBA" id="ARBA00022448"/>
    </source>
</evidence>
<feature type="transmembrane region" description="Helical" evidence="9">
    <location>
        <begin position="105"/>
        <end position="127"/>
    </location>
</feature>
<dbReference type="InterPro" id="IPR004776">
    <property type="entry name" value="Mem_transp_PIN-like"/>
</dbReference>
<evidence type="ECO:0000256" key="2">
    <source>
        <dbReference type="ARBA" id="ARBA00009177"/>
    </source>
</evidence>
<keyword evidence="8 9" id="KW-0927">Auxin signaling pathway</keyword>
<keyword evidence="11" id="KW-1185">Reference proteome</keyword>
<evidence type="ECO:0000256" key="8">
    <source>
        <dbReference type="ARBA" id="ARBA00023294"/>
    </source>
</evidence>
<dbReference type="Pfam" id="PF03547">
    <property type="entry name" value="Mem_trans"/>
    <property type="match status" value="1"/>
</dbReference>
<comment type="caution">
    <text evidence="9">Lacks conserved residue(s) required for the propagation of feature annotation.</text>
</comment>
<protein>
    <recommendedName>
        <fullName evidence="9">Auxin efflux carrier component</fullName>
    </recommendedName>
</protein>
<feature type="transmembrane region" description="Helical" evidence="9">
    <location>
        <begin position="308"/>
        <end position="328"/>
    </location>
</feature>
<dbReference type="PANTHER" id="PTHR31752">
    <property type="entry name" value="AUXIN EFFLUX CARRIER COMPONENT 1B-RELATED"/>
    <property type="match status" value="1"/>
</dbReference>
<dbReference type="Pfam" id="PF01459">
    <property type="entry name" value="Porin_3"/>
    <property type="match status" value="1"/>
</dbReference>
<dbReference type="Proteomes" id="UP000823674">
    <property type="component" value="Chromosome A10"/>
</dbReference>
<dbReference type="CDD" id="cd07306">
    <property type="entry name" value="Porin3_VDAC"/>
    <property type="match status" value="1"/>
</dbReference>
<comment type="function">
    <text evidence="9">May act as a component of the auxin efflux carrier.</text>
</comment>
<organism evidence="10 11">
    <name type="scientific">Brassica rapa subsp. trilocularis</name>
    <dbReference type="NCBI Taxonomy" id="1813537"/>
    <lineage>
        <taxon>Eukaryota</taxon>
        <taxon>Viridiplantae</taxon>
        <taxon>Streptophyta</taxon>
        <taxon>Embryophyta</taxon>
        <taxon>Tracheophyta</taxon>
        <taxon>Spermatophyta</taxon>
        <taxon>Magnoliopsida</taxon>
        <taxon>eudicotyledons</taxon>
        <taxon>Gunneridae</taxon>
        <taxon>Pentapetalae</taxon>
        <taxon>rosids</taxon>
        <taxon>malvids</taxon>
        <taxon>Brassicales</taxon>
        <taxon>Brassicaceae</taxon>
        <taxon>Brassiceae</taxon>
        <taxon>Brassica</taxon>
    </lineage>
</organism>
<dbReference type="InterPro" id="IPR014024">
    <property type="entry name" value="Auxin_eff_plant"/>
</dbReference>
<dbReference type="PANTHER" id="PTHR31752:SF40">
    <property type="entry name" value="AUXIN EFFLUX CARRIER COMPONENT 8"/>
    <property type="match status" value="1"/>
</dbReference>
<dbReference type="PROSITE" id="PS00558">
    <property type="entry name" value="EUKARYOTIC_PORIN"/>
    <property type="match status" value="1"/>
</dbReference>
<dbReference type="InterPro" id="IPR023614">
    <property type="entry name" value="Porin_dom_sf"/>
</dbReference>
<keyword evidence="7 9" id="KW-0472">Membrane</keyword>
<evidence type="ECO:0000256" key="9">
    <source>
        <dbReference type="RuleBase" id="RU362108"/>
    </source>
</evidence>
<keyword evidence="5 9" id="KW-0812">Transmembrane</keyword>
<keyword evidence="6 9" id="KW-1133">Transmembrane helix</keyword>
<accession>A0ABQ7KS83</accession>
<comment type="similarity">
    <text evidence="2 9">Belongs to the auxin efflux carrier (TC 2.A.69.1) family.</text>
</comment>
<evidence type="ECO:0000313" key="10">
    <source>
        <dbReference type="EMBL" id="KAG5376827.1"/>
    </source>
</evidence>
<feature type="transmembrane region" description="Helical" evidence="9">
    <location>
        <begin position="133"/>
        <end position="157"/>
    </location>
</feature>
<evidence type="ECO:0000256" key="5">
    <source>
        <dbReference type="ARBA" id="ARBA00022692"/>
    </source>
</evidence>
<reference evidence="10 11" key="1">
    <citation type="submission" date="2021-03" db="EMBL/GenBank/DDBJ databases">
        <authorList>
            <person name="King G.J."/>
            <person name="Bancroft I."/>
            <person name="Baten A."/>
            <person name="Bloomfield J."/>
            <person name="Borpatragohain P."/>
            <person name="He Z."/>
            <person name="Irish N."/>
            <person name="Irwin J."/>
            <person name="Liu K."/>
            <person name="Mauleon R.P."/>
            <person name="Moore J."/>
            <person name="Morris R."/>
            <person name="Ostergaard L."/>
            <person name="Wang B."/>
            <person name="Wells R."/>
        </authorList>
    </citation>
    <scope>NUCLEOTIDE SEQUENCE [LARGE SCALE GENOMIC DNA]</scope>
    <source>
        <strain evidence="10">R-o-18</strain>
        <tissue evidence="10">Leaf</tissue>
    </source>
</reference>
<evidence type="ECO:0000256" key="3">
    <source>
        <dbReference type="ARBA" id="ARBA00009624"/>
    </source>
</evidence>
<dbReference type="NCBIfam" id="TIGR00946">
    <property type="entry name" value="2a69"/>
    <property type="match status" value="1"/>
</dbReference>
<sequence length="653" mass="70890">MISWLDVYHVFSATVPLYVAMILGYLSAKHLNIFSLEQCAGINKFVAKFSVPLLSFQVISQNNPFKMSPRLILSDILQKIFAFVVLAVVLRFWHPTEGRGGKLGWIITGLSVSMLPNTLILGIPILSAIDGDAAVNILVQIVVLQSLIWYNILLFLFEINAARKITSSGASIEHRGNDNEEADIEQEPKEEVAIVRTRSPGTGKILLKAWQKLIINPNTYAALFGLVWATLHFRLGWKLPEMIGKSVHMISDGGLGMAMFSLGLFMASQSSIIACGTKMAIITMVLKFVIGPALMVASAFSIRLRSTLFRVTVLQAALPQGIVPFVFAKEYNVNPEIASTGVIFGMIISLPITLAYYFPLLLCFSRLLPSQLLQETIMGKGPGLYTEIGKKARDLLYKDYQGDQKLSITTYSSTGVAITTSGTNKGDLFLGDVVTQIKNKNFTADIKVASDSSILTTFTYDEATPGLKAIISAKVPDQKSAKVELQYLHPHAGICTSVGLTANPVVNFSGVIGTSVLALGTDVSFDTESGNFKHFNTGVSFTKDDLIASLTLNDKGEKLTASYYHIVNPLKNTVVGAEVSHNLKSQVNSITVGTQHALDPLTTVKARVNNAGIANALIQHEWRPKSFITISGEVDSKAIEKSAKVGFALALKP</sequence>
<feature type="transmembrane region" description="Helical" evidence="9">
    <location>
        <begin position="7"/>
        <end position="26"/>
    </location>
</feature>
<dbReference type="InterPro" id="IPR027246">
    <property type="entry name" value="Porin_Euk/Tom40"/>
</dbReference>
<feature type="transmembrane region" description="Helical" evidence="9">
    <location>
        <begin position="213"/>
        <end position="235"/>
    </location>
</feature>
<dbReference type="InterPro" id="IPR001925">
    <property type="entry name" value="Porin_Euk"/>
</dbReference>
<feature type="transmembrane region" description="Helical" evidence="9">
    <location>
        <begin position="279"/>
        <end position="302"/>
    </location>
</feature>
<name>A0ABQ7KS83_BRACM</name>
<comment type="subcellular location">
    <subcellularLocation>
        <location evidence="1">Endomembrane system</location>
        <topology evidence="1">Multi-pass membrane protein</topology>
    </subcellularLocation>
    <subcellularLocation>
        <location evidence="9">Membrane</location>
        <topology evidence="9">Multi-pass membrane protein</topology>
    </subcellularLocation>
</comment>
<gene>
    <name evidence="10" type="primary">A10p030560.1_BraROA</name>
    <name evidence="10" type="ORF">IGI04_041423</name>
</gene>
<dbReference type="EMBL" id="JADBGQ010000010">
    <property type="protein sequence ID" value="KAG5376827.1"/>
    <property type="molecule type" value="Genomic_DNA"/>
</dbReference>
<evidence type="ECO:0000256" key="1">
    <source>
        <dbReference type="ARBA" id="ARBA00004127"/>
    </source>
</evidence>
<evidence type="ECO:0000256" key="6">
    <source>
        <dbReference type="ARBA" id="ARBA00022989"/>
    </source>
</evidence>
<dbReference type="Gene3D" id="2.40.160.10">
    <property type="entry name" value="Porin"/>
    <property type="match status" value="1"/>
</dbReference>
<feature type="transmembrane region" description="Helical" evidence="9">
    <location>
        <begin position="340"/>
        <end position="362"/>
    </location>
</feature>